<dbReference type="Proteomes" id="UP000219335">
    <property type="component" value="Unassembled WGS sequence"/>
</dbReference>
<dbReference type="PANTHER" id="PTHR21152:SF40">
    <property type="entry name" value="ALANINE--GLYOXYLATE AMINOTRANSFERASE"/>
    <property type="match status" value="1"/>
</dbReference>
<organism evidence="11 13">
    <name type="scientific">Nitrosomonas ureae</name>
    <dbReference type="NCBI Taxonomy" id="44577"/>
    <lineage>
        <taxon>Bacteria</taxon>
        <taxon>Pseudomonadati</taxon>
        <taxon>Pseudomonadota</taxon>
        <taxon>Betaproteobacteria</taxon>
        <taxon>Nitrosomonadales</taxon>
        <taxon>Nitrosomonadaceae</taxon>
        <taxon>Nitrosomonas</taxon>
    </lineage>
</organism>
<dbReference type="InterPro" id="IPR000192">
    <property type="entry name" value="Aminotrans_V_dom"/>
</dbReference>
<dbReference type="AlphaFoldDB" id="A0A0S3AH49"/>
<dbReference type="EMBL" id="OCMU01000001">
    <property type="protein sequence ID" value="SOD17790.1"/>
    <property type="molecule type" value="Genomic_DNA"/>
</dbReference>
<dbReference type="Gene3D" id="3.40.640.10">
    <property type="entry name" value="Type I PLP-dependent aspartate aminotransferase-like (Major domain)"/>
    <property type="match status" value="1"/>
</dbReference>
<dbReference type="InterPro" id="IPR015422">
    <property type="entry name" value="PyrdxlP-dep_Trfase_small"/>
</dbReference>
<comment type="similarity">
    <text evidence="2 8">Belongs to the class-V pyridoxal-phosphate-dependent aminotransferase family.</text>
</comment>
<evidence type="ECO:0000259" key="10">
    <source>
        <dbReference type="Pfam" id="PF00266"/>
    </source>
</evidence>
<evidence type="ECO:0000313" key="12">
    <source>
        <dbReference type="EMBL" id="SOD17790.1"/>
    </source>
</evidence>
<evidence type="ECO:0000256" key="4">
    <source>
        <dbReference type="ARBA" id="ARBA00022679"/>
    </source>
</evidence>
<evidence type="ECO:0000256" key="1">
    <source>
        <dbReference type="ARBA" id="ARBA00001933"/>
    </source>
</evidence>
<gene>
    <name evidence="11" type="ORF">SAMN05216406_10628</name>
    <name evidence="12" type="ORF">SAMN06297164_1355</name>
</gene>
<name>A0A0S3AH49_9PROT</name>
<evidence type="ECO:0000313" key="13">
    <source>
        <dbReference type="Proteomes" id="UP000182882"/>
    </source>
</evidence>
<dbReference type="InterPro" id="IPR015424">
    <property type="entry name" value="PyrdxlP-dep_Trfase"/>
</dbReference>
<evidence type="ECO:0000256" key="5">
    <source>
        <dbReference type="ARBA" id="ARBA00022898"/>
    </source>
</evidence>
<proteinExistence type="inferred from homology"/>
<dbReference type="InterPro" id="IPR020578">
    <property type="entry name" value="Aminotrans_V_PyrdxlP_BS"/>
</dbReference>
<evidence type="ECO:0000256" key="9">
    <source>
        <dbReference type="RuleBase" id="RU004504"/>
    </source>
</evidence>
<evidence type="ECO:0000256" key="2">
    <source>
        <dbReference type="ARBA" id="ARBA00009236"/>
    </source>
</evidence>
<evidence type="ECO:0000256" key="8">
    <source>
        <dbReference type="RuleBase" id="RU004075"/>
    </source>
</evidence>
<dbReference type="RefSeq" id="WP_062558199.1">
    <property type="nucleotide sequence ID" value="NZ_CP013341.1"/>
</dbReference>
<evidence type="ECO:0000256" key="3">
    <source>
        <dbReference type="ARBA" id="ARBA00022576"/>
    </source>
</evidence>
<dbReference type="GO" id="GO:0004760">
    <property type="term" value="F:L-serine-pyruvate transaminase activity"/>
    <property type="evidence" value="ECO:0007669"/>
    <property type="project" value="TreeGrafter"/>
</dbReference>
<sequence length="405" mass="44767">MNTEDFRPEKEVKVFYPPQRVLMGPGPSDTHPRVLNAMARPTLGHLDPVFTEMMEEIKSLMRYAFQTKNRMTFPVSGPGSVGMEMCFVNMIEPGDKVIVCSNGVFGGRMVENVERHGGVAVTVNDKWGEPVDPQKVEDALKKNPDTKIIAFVHAETSTGASSDAKTLCEIARKHDCMTIVDTVTSLGGTPIKVDEWGIDAIYSGSQKCLSCPPGLSPVSFSERVTELVKNRKTKVHSWFMDISLLLNYWGSAARTYHHTAPTNALYALHESLLMLAEEGLEHSWARHRYNYEALKDGFATLGMDYVVAEPYRLPQLNSVFVPAGVDEKEVRRRLLAEYSLEIGAGLGDFAGKVWRFGLMGTSCRVDNVIFCLNALETVLSDMGLKVERGAAAAAAHKSYAAHPMF</sequence>
<keyword evidence="13" id="KW-1185">Reference proteome</keyword>
<keyword evidence="3 11" id="KW-0032">Aminotransferase</keyword>
<dbReference type="PANTHER" id="PTHR21152">
    <property type="entry name" value="AMINOTRANSFERASE CLASS V"/>
    <property type="match status" value="1"/>
</dbReference>
<evidence type="ECO:0000313" key="11">
    <source>
        <dbReference type="EMBL" id="SDT86210.1"/>
    </source>
</evidence>
<feature type="binding site" evidence="6">
    <location>
        <position position="355"/>
    </location>
    <ligand>
        <name>substrate</name>
    </ligand>
</feature>
<keyword evidence="5 7" id="KW-0663">Pyridoxal phosphate</keyword>
<dbReference type="PIRSF" id="PIRSF000524">
    <property type="entry name" value="SPT"/>
    <property type="match status" value="1"/>
</dbReference>
<accession>A0A0S3AH49</accession>
<evidence type="ECO:0000313" key="14">
    <source>
        <dbReference type="Proteomes" id="UP000219335"/>
    </source>
</evidence>
<dbReference type="FunFam" id="3.40.640.10:FF:000027">
    <property type="entry name" value="Serine--pyruvate aminotransferase, mitochondrial"/>
    <property type="match status" value="1"/>
</dbReference>
<dbReference type="GO" id="GO:0008453">
    <property type="term" value="F:alanine-glyoxylate transaminase activity"/>
    <property type="evidence" value="ECO:0007669"/>
    <property type="project" value="TreeGrafter"/>
</dbReference>
<dbReference type="SUPFAM" id="SSF53383">
    <property type="entry name" value="PLP-dependent transferases"/>
    <property type="match status" value="1"/>
</dbReference>
<dbReference type="PROSITE" id="PS00595">
    <property type="entry name" value="AA_TRANSFER_CLASS_5"/>
    <property type="match status" value="1"/>
</dbReference>
<comment type="cofactor">
    <cofactor evidence="1 7 9">
        <name>pyridoxal 5'-phosphate</name>
        <dbReference type="ChEBI" id="CHEBI:597326"/>
    </cofactor>
</comment>
<reference evidence="11" key="1">
    <citation type="submission" date="2016-10" db="EMBL/GenBank/DDBJ databases">
        <authorList>
            <person name="de Groot N.N."/>
        </authorList>
    </citation>
    <scope>NUCLEOTIDE SEQUENCE [LARGE SCALE GENOMIC DNA]</scope>
    <source>
        <strain evidence="11">Nm10</strain>
    </source>
</reference>
<evidence type="ECO:0000256" key="6">
    <source>
        <dbReference type="PIRSR" id="PIRSR000524-1"/>
    </source>
</evidence>
<dbReference type="Gene3D" id="3.90.1150.10">
    <property type="entry name" value="Aspartate Aminotransferase, domain 1"/>
    <property type="match status" value="1"/>
</dbReference>
<reference evidence="12 14" key="3">
    <citation type="submission" date="2017-09" db="EMBL/GenBank/DDBJ databases">
        <authorList>
            <person name="Ehlers B."/>
            <person name="Leendertz F.H."/>
        </authorList>
    </citation>
    <scope>NUCLEOTIDE SEQUENCE [LARGE SCALE GENOMIC DNA]</scope>
    <source>
        <strain evidence="12 14">Nm42</strain>
    </source>
</reference>
<reference evidence="13" key="2">
    <citation type="submission" date="2016-10" db="EMBL/GenBank/DDBJ databases">
        <authorList>
            <person name="Varghese N."/>
            <person name="Submissions S."/>
        </authorList>
    </citation>
    <scope>NUCLEOTIDE SEQUENCE [LARGE SCALE GENOMIC DNA]</scope>
    <source>
        <strain evidence="13">Nm10</strain>
    </source>
</reference>
<keyword evidence="4 11" id="KW-0808">Transferase</keyword>
<dbReference type="InterPro" id="IPR024169">
    <property type="entry name" value="SP_NH2Trfase/AEP_transaminase"/>
</dbReference>
<protein>
    <submittedName>
        <fullName evidence="11">Alanine-glyoxylate aminotransferase apoenzyme</fullName>
    </submittedName>
</protein>
<feature type="domain" description="Aminotransferase class V" evidence="10">
    <location>
        <begin position="42"/>
        <end position="345"/>
    </location>
</feature>
<dbReference type="Proteomes" id="UP000182882">
    <property type="component" value="Unassembled WGS sequence"/>
</dbReference>
<dbReference type="InterPro" id="IPR015421">
    <property type="entry name" value="PyrdxlP-dep_Trfase_major"/>
</dbReference>
<dbReference type="GO" id="GO:0019265">
    <property type="term" value="P:glycine biosynthetic process, by transamination of glyoxylate"/>
    <property type="evidence" value="ECO:0007669"/>
    <property type="project" value="TreeGrafter"/>
</dbReference>
<feature type="modified residue" description="N6-(pyridoxal phosphate)lysine" evidence="7">
    <location>
        <position position="207"/>
    </location>
</feature>
<dbReference type="KEGG" id="nur:ATY38_04195"/>
<dbReference type="EMBL" id="FNLN01000006">
    <property type="protein sequence ID" value="SDT86210.1"/>
    <property type="molecule type" value="Genomic_DNA"/>
</dbReference>
<dbReference type="CDD" id="cd06451">
    <property type="entry name" value="AGAT_like"/>
    <property type="match status" value="1"/>
</dbReference>
<evidence type="ECO:0000256" key="7">
    <source>
        <dbReference type="PIRSR" id="PIRSR000524-50"/>
    </source>
</evidence>
<dbReference type="Pfam" id="PF00266">
    <property type="entry name" value="Aminotran_5"/>
    <property type="match status" value="1"/>
</dbReference>